<protein>
    <recommendedName>
        <fullName evidence="8">Gustatory receptor</fullName>
    </recommendedName>
</protein>
<feature type="transmembrane region" description="Helical" evidence="6">
    <location>
        <begin position="6"/>
        <end position="24"/>
    </location>
</feature>
<dbReference type="InterPro" id="IPR013604">
    <property type="entry name" value="7TM_chemorcpt"/>
</dbReference>
<name>A0A1B6BWV7_9HEMI</name>
<keyword evidence="2" id="KW-1003">Cell membrane</keyword>
<sequence length="266" mass="30741">MCSAITLYSIVMMICLCFGTYSLITNDDLSEKLKETYDKIIKYCVRFILLCPQILSMIIVPLESRKIVSYMNHWRQFSILEMNPSSQQISDYRHLWLDLCDLTMELPSSMLMTTLVSFICNFVAFVFCCYGCFTELFQQHLINFLEFLLPLIMCTIIFVGYCDGAYKVKQKLSFEFLEAILLCKLLPLKESSRQEMELLIDTIQSNPPIMHLTGLFIISRNILVQIVSMSTTYMVVLLQFRISADEIIPDETLPAQPNISEVSLNE</sequence>
<reference evidence="7" key="1">
    <citation type="submission" date="2015-12" db="EMBL/GenBank/DDBJ databases">
        <title>De novo transcriptome assembly of four potential Pierce s Disease insect vectors from Arizona vineyards.</title>
        <authorList>
            <person name="Tassone E.E."/>
        </authorList>
    </citation>
    <scope>NUCLEOTIDE SEQUENCE</scope>
</reference>
<evidence type="ECO:0000256" key="4">
    <source>
        <dbReference type="ARBA" id="ARBA00022989"/>
    </source>
</evidence>
<evidence type="ECO:0000313" key="7">
    <source>
        <dbReference type="EMBL" id="JAS05763.1"/>
    </source>
</evidence>
<keyword evidence="3 6" id="KW-0812">Transmembrane</keyword>
<proteinExistence type="predicted"/>
<feature type="transmembrane region" description="Helical" evidence="6">
    <location>
        <begin position="111"/>
        <end position="133"/>
    </location>
</feature>
<comment type="subcellular location">
    <subcellularLocation>
        <location evidence="1">Cell membrane</location>
        <topology evidence="1">Multi-pass membrane protein</topology>
    </subcellularLocation>
</comment>
<evidence type="ECO:0000256" key="5">
    <source>
        <dbReference type="ARBA" id="ARBA00023136"/>
    </source>
</evidence>
<dbReference type="Pfam" id="PF08395">
    <property type="entry name" value="7tm_7"/>
    <property type="match status" value="1"/>
</dbReference>
<dbReference type="GO" id="GO:0050909">
    <property type="term" value="P:sensory perception of taste"/>
    <property type="evidence" value="ECO:0007669"/>
    <property type="project" value="InterPro"/>
</dbReference>
<evidence type="ECO:0008006" key="8">
    <source>
        <dbReference type="Google" id="ProtNLM"/>
    </source>
</evidence>
<evidence type="ECO:0000256" key="2">
    <source>
        <dbReference type="ARBA" id="ARBA00022475"/>
    </source>
</evidence>
<dbReference type="EMBL" id="GEDC01031535">
    <property type="protein sequence ID" value="JAS05763.1"/>
    <property type="molecule type" value="Transcribed_RNA"/>
</dbReference>
<feature type="transmembrane region" description="Helical" evidence="6">
    <location>
        <begin position="44"/>
        <end position="62"/>
    </location>
</feature>
<evidence type="ECO:0000256" key="3">
    <source>
        <dbReference type="ARBA" id="ARBA00022692"/>
    </source>
</evidence>
<dbReference type="GO" id="GO:0005886">
    <property type="term" value="C:plasma membrane"/>
    <property type="evidence" value="ECO:0007669"/>
    <property type="project" value="UniProtKB-SubCell"/>
</dbReference>
<keyword evidence="4 6" id="KW-1133">Transmembrane helix</keyword>
<dbReference type="AlphaFoldDB" id="A0A1B6BWV7"/>
<gene>
    <name evidence="7" type="ORF">g.18159</name>
</gene>
<keyword evidence="5 6" id="KW-0472">Membrane</keyword>
<feature type="transmembrane region" description="Helical" evidence="6">
    <location>
        <begin position="140"/>
        <end position="161"/>
    </location>
</feature>
<evidence type="ECO:0000256" key="6">
    <source>
        <dbReference type="SAM" id="Phobius"/>
    </source>
</evidence>
<organism evidence="7">
    <name type="scientific">Clastoptera arizonana</name>
    <name type="common">Arizona spittle bug</name>
    <dbReference type="NCBI Taxonomy" id="38151"/>
    <lineage>
        <taxon>Eukaryota</taxon>
        <taxon>Metazoa</taxon>
        <taxon>Ecdysozoa</taxon>
        <taxon>Arthropoda</taxon>
        <taxon>Hexapoda</taxon>
        <taxon>Insecta</taxon>
        <taxon>Pterygota</taxon>
        <taxon>Neoptera</taxon>
        <taxon>Paraneoptera</taxon>
        <taxon>Hemiptera</taxon>
        <taxon>Auchenorrhyncha</taxon>
        <taxon>Cercopoidea</taxon>
        <taxon>Clastopteridae</taxon>
        <taxon>Clastoptera</taxon>
    </lineage>
</organism>
<accession>A0A1B6BWV7</accession>
<evidence type="ECO:0000256" key="1">
    <source>
        <dbReference type="ARBA" id="ARBA00004651"/>
    </source>
</evidence>